<evidence type="ECO:0000256" key="14">
    <source>
        <dbReference type="ARBA" id="ARBA00023268"/>
    </source>
</evidence>
<protein>
    <recommendedName>
        <fullName evidence="7">Bifunctional chorismate mutase/prephenate dehydratase</fullName>
        <ecNumber evidence="6">4.2.1.51</ecNumber>
    </recommendedName>
    <alternativeName>
        <fullName evidence="16">Chorismate mutase-prephenate dehydratase</fullName>
    </alternativeName>
    <alternativeName>
        <fullName evidence="15">p-protein</fullName>
    </alternativeName>
</protein>
<evidence type="ECO:0000256" key="13">
    <source>
        <dbReference type="ARBA" id="ARBA00023239"/>
    </source>
</evidence>
<evidence type="ECO:0000313" key="22">
    <source>
        <dbReference type="EMBL" id="OIN95616.1"/>
    </source>
</evidence>
<evidence type="ECO:0000256" key="11">
    <source>
        <dbReference type="ARBA" id="ARBA00023222"/>
    </source>
</evidence>
<dbReference type="EMBL" id="MNUO01000133">
    <property type="protein sequence ID" value="OIN95616.1"/>
    <property type="molecule type" value="Genomic_DNA"/>
</dbReference>
<evidence type="ECO:0000313" key="23">
    <source>
        <dbReference type="Proteomes" id="UP000182278"/>
    </source>
</evidence>
<comment type="pathway">
    <text evidence="4">Amino-acid biosynthesis; L-phenylalanine biosynthesis; phenylpyruvate from prephenate: step 1/1.</text>
</comment>
<comment type="catalytic activity">
    <reaction evidence="1">
        <text>chorismate = prephenate</text>
        <dbReference type="Rhea" id="RHEA:13897"/>
        <dbReference type="ChEBI" id="CHEBI:29748"/>
        <dbReference type="ChEBI" id="CHEBI:29934"/>
        <dbReference type="EC" id="5.4.99.5"/>
    </reaction>
</comment>
<evidence type="ECO:0000256" key="10">
    <source>
        <dbReference type="ARBA" id="ARBA00023141"/>
    </source>
</evidence>
<dbReference type="CDD" id="cd13630">
    <property type="entry name" value="PBP2_PDT_1"/>
    <property type="match status" value="1"/>
</dbReference>
<comment type="subcellular location">
    <subcellularLocation>
        <location evidence="3">Cytoplasm</location>
    </subcellularLocation>
</comment>
<name>A0A1J4S8I1_9BACT</name>
<dbReference type="PROSITE" id="PS51671">
    <property type="entry name" value="ACT"/>
    <property type="match status" value="1"/>
</dbReference>
<evidence type="ECO:0000256" key="2">
    <source>
        <dbReference type="ARBA" id="ARBA00002364"/>
    </source>
</evidence>
<keyword evidence="9" id="KW-0028">Amino-acid biosynthesis</keyword>
<evidence type="ECO:0000256" key="17">
    <source>
        <dbReference type="ARBA" id="ARBA00047848"/>
    </source>
</evidence>
<dbReference type="SUPFAM" id="SSF48600">
    <property type="entry name" value="Chorismate mutase II"/>
    <property type="match status" value="1"/>
</dbReference>
<evidence type="ECO:0000256" key="4">
    <source>
        <dbReference type="ARBA" id="ARBA00004741"/>
    </source>
</evidence>
<feature type="site" description="Essential for prephenate dehydratase activity" evidence="18">
    <location>
        <position position="255"/>
    </location>
</feature>
<dbReference type="InterPro" id="IPR036263">
    <property type="entry name" value="Chorismate_II_sf"/>
</dbReference>
<dbReference type="InterPro" id="IPR001086">
    <property type="entry name" value="Preph_deHydtase"/>
</dbReference>
<keyword evidence="14" id="KW-0511">Multifunctional enzyme</keyword>
<evidence type="ECO:0000256" key="7">
    <source>
        <dbReference type="ARBA" id="ARBA00014401"/>
    </source>
</evidence>
<dbReference type="Gene3D" id="3.40.190.10">
    <property type="entry name" value="Periplasmic binding protein-like II"/>
    <property type="match status" value="2"/>
</dbReference>
<comment type="pathway">
    <text evidence="5">Metabolic intermediate biosynthesis; prephenate biosynthesis; prephenate from chorismate: step 1/1.</text>
</comment>
<dbReference type="EC" id="4.2.1.51" evidence="6"/>
<evidence type="ECO:0000256" key="6">
    <source>
        <dbReference type="ARBA" id="ARBA00013147"/>
    </source>
</evidence>
<dbReference type="GO" id="GO:0004106">
    <property type="term" value="F:chorismate mutase activity"/>
    <property type="evidence" value="ECO:0007669"/>
    <property type="project" value="UniProtKB-EC"/>
</dbReference>
<accession>A0A1J4S8I1</accession>
<dbReference type="GO" id="GO:0005737">
    <property type="term" value="C:cytoplasm"/>
    <property type="evidence" value="ECO:0007669"/>
    <property type="project" value="UniProtKB-SubCell"/>
</dbReference>
<dbReference type="PANTHER" id="PTHR21022:SF19">
    <property type="entry name" value="PREPHENATE DEHYDRATASE-RELATED"/>
    <property type="match status" value="1"/>
</dbReference>
<comment type="catalytic activity">
    <reaction evidence="17">
        <text>prephenate + H(+) = 3-phenylpyruvate + CO2 + H2O</text>
        <dbReference type="Rhea" id="RHEA:21648"/>
        <dbReference type="ChEBI" id="CHEBI:15377"/>
        <dbReference type="ChEBI" id="CHEBI:15378"/>
        <dbReference type="ChEBI" id="CHEBI:16526"/>
        <dbReference type="ChEBI" id="CHEBI:18005"/>
        <dbReference type="ChEBI" id="CHEBI:29934"/>
        <dbReference type="EC" id="4.2.1.51"/>
    </reaction>
</comment>
<evidence type="ECO:0000259" key="20">
    <source>
        <dbReference type="PROSITE" id="PS51171"/>
    </source>
</evidence>
<dbReference type="InterPro" id="IPR018528">
    <property type="entry name" value="Preph_deHydtase_CS"/>
</dbReference>
<evidence type="ECO:0000259" key="19">
    <source>
        <dbReference type="PROSITE" id="PS51168"/>
    </source>
</evidence>
<dbReference type="InterPro" id="IPR036979">
    <property type="entry name" value="CM_dom_sf"/>
</dbReference>
<keyword evidence="11" id="KW-0584">Phenylalanine biosynthesis</keyword>
<dbReference type="PROSITE" id="PS51168">
    <property type="entry name" value="CHORISMATE_MUT_2"/>
    <property type="match status" value="1"/>
</dbReference>
<gene>
    <name evidence="22" type="ORF">AUJ66_08825</name>
</gene>
<comment type="caution">
    <text evidence="22">The sequence shown here is derived from an EMBL/GenBank/DDBJ whole genome shotgun (WGS) entry which is preliminary data.</text>
</comment>
<sequence length="353" mass="39419">MKIGKVREEIDSIDSQILDLLTLRGKKVLEIARLKSISGKGYYAPDREKFILERLFKKNKGPIPKDGLKAVYREILSSCRNIEAPLKVAYLGPEGSFTHLAAMEKFGSSMELIPASDIAEVFTAVEKDEVDLGVVPVENSSEGVVTYTLDILVDSHLKIIDEIMQEIAHYLASLENDIHRVKKIYSHPQALGQTRLWLRNNLPGVKVVEVDSTSEAARLASLEKGSGAITGKLAAKMYGLNTLRAHIEDLAHNYTRFLVIGKEGAKRTGKDKTSIIFSVKDKPGALYHCLAAFAQGNINLTKIESRPSKKKAWDYIFFIDMEGHIDDSRIKKALDQLEKMCVYLKVLGSYPRQ</sequence>
<dbReference type="AlphaFoldDB" id="A0A1J4S8I1"/>
<dbReference type="Pfam" id="PF01817">
    <property type="entry name" value="CM_2"/>
    <property type="match status" value="1"/>
</dbReference>
<dbReference type="Pfam" id="PF01842">
    <property type="entry name" value="ACT"/>
    <property type="match status" value="1"/>
</dbReference>
<dbReference type="FunFam" id="3.40.190.10:FF:000029">
    <property type="entry name" value="Chorismate mutase/Prephenate dehydratase"/>
    <property type="match status" value="1"/>
</dbReference>
<dbReference type="SUPFAM" id="SSF53850">
    <property type="entry name" value="Periplasmic binding protein-like II"/>
    <property type="match status" value="1"/>
</dbReference>
<feature type="domain" description="Chorismate mutase" evidence="19">
    <location>
        <begin position="1"/>
        <end position="87"/>
    </location>
</feature>
<dbReference type="Gene3D" id="3.30.70.260">
    <property type="match status" value="1"/>
</dbReference>
<dbReference type="Pfam" id="PF00800">
    <property type="entry name" value="PDT"/>
    <property type="match status" value="1"/>
</dbReference>
<dbReference type="PIRSF" id="PIRSF001500">
    <property type="entry name" value="Chor_mut_pdt_Ppr"/>
    <property type="match status" value="1"/>
</dbReference>
<dbReference type="GO" id="GO:0009094">
    <property type="term" value="P:L-phenylalanine biosynthetic process"/>
    <property type="evidence" value="ECO:0007669"/>
    <property type="project" value="UniProtKB-UniPathway"/>
</dbReference>
<feature type="domain" description="ACT" evidence="21">
    <location>
        <begin position="274"/>
        <end position="351"/>
    </location>
</feature>
<dbReference type="CDD" id="cd04905">
    <property type="entry name" value="ACT_CM-PDT"/>
    <property type="match status" value="1"/>
</dbReference>
<dbReference type="SMART" id="SM00830">
    <property type="entry name" value="CM_2"/>
    <property type="match status" value="1"/>
</dbReference>
<dbReference type="GO" id="GO:0046417">
    <property type="term" value="P:chorismate metabolic process"/>
    <property type="evidence" value="ECO:0007669"/>
    <property type="project" value="InterPro"/>
</dbReference>
<dbReference type="STRING" id="1817893.AUJ66_08825"/>
<reference evidence="22 23" key="1">
    <citation type="journal article" date="2016" name="Environ. Microbiol.">
        <title>Genomic resolution of a cold subsurface aquifer community provides metabolic insights for novel microbes adapted to high CO concentrations.</title>
        <authorList>
            <person name="Probst A.J."/>
            <person name="Castelle C.J."/>
            <person name="Singh A."/>
            <person name="Brown C.T."/>
            <person name="Anantharaman K."/>
            <person name="Sharon I."/>
            <person name="Hug L.A."/>
            <person name="Burstein D."/>
            <person name="Emerson J.B."/>
            <person name="Thomas B.C."/>
            <person name="Banfield J.F."/>
        </authorList>
    </citation>
    <scope>NUCLEOTIDE SEQUENCE [LARGE SCALE GENOMIC DNA]</scope>
    <source>
        <strain evidence="22">CG1_02_38_46</strain>
    </source>
</reference>
<evidence type="ECO:0000256" key="18">
    <source>
        <dbReference type="PIRSR" id="PIRSR001500-2"/>
    </source>
</evidence>
<evidence type="ECO:0000256" key="12">
    <source>
        <dbReference type="ARBA" id="ARBA00023235"/>
    </source>
</evidence>
<dbReference type="PANTHER" id="PTHR21022">
    <property type="entry name" value="PREPHENATE DEHYDRATASE P PROTEIN"/>
    <property type="match status" value="1"/>
</dbReference>
<dbReference type="InterPro" id="IPR045865">
    <property type="entry name" value="ACT-like_dom_sf"/>
</dbReference>
<evidence type="ECO:0000256" key="9">
    <source>
        <dbReference type="ARBA" id="ARBA00022605"/>
    </source>
</evidence>
<keyword evidence="10" id="KW-0057">Aromatic amino acid biosynthesis</keyword>
<evidence type="ECO:0000259" key="21">
    <source>
        <dbReference type="PROSITE" id="PS51671"/>
    </source>
</evidence>
<dbReference type="Gene3D" id="1.20.59.10">
    <property type="entry name" value="Chorismate mutase"/>
    <property type="match status" value="1"/>
</dbReference>
<dbReference type="InterPro" id="IPR002701">
    <property type="entry name" value="CM_II_prokaryot"/>
</dbReference>
<evidence type="ECO:0000256" key="3">
    <source>
        <dbReference type="ARBA" id="ARBA00004496"/>
    </source>
</evidence>
<dbReference type="UniPathway" id="UPA00120">
    <property type="reaction ID" value="UER00203"/>
</dbReference>
<evidence type="ECO:0000256" key="16">
    <source>
        <dbReference type="ARBA" id="ARBA00031520"/>
    </source>
</evidence>
<organism evidence="22 23">
    <name type="scientific">Candidatus Desantisbacteria bacterium CG1_02_38_46</name>
    <dbReference type="NCBI Taxonomy" id="1817893"/>
    <lineage>
        <taxon>Bacteria</taxon>
        <taxon>Candidatus Desantisiibacteriota</taxon>
    </lineage>
</organism>
<dbReference type="SUPFAM" id="SSF55021">
    <property type="entry name" value="ACT-like"/>
    <property type="match status" value="1"/>
</dbReference>
<dbReference type="PROSITE" id="PS00857">
    <property type="entry name" value="PREPHENATE_DEHYDR_1"/>
    <property type="match status" value="1"/>
</dbReference>
<evidence type="ECO:0000256" key="5">
    <source>
        <dbReference type="ARBA" id="ARBA00004817"/>
    </source>
</evidence>
<feature type="domain" description="Prephenate dehydratase" evidence="20">
    <location>
        <begin position="87"/>
        <end position="262"/>
    </location>
</feature>
<evidence type="ECO:0000256" key="1">
    <source>
        <dbReference type="ARBA" id="ARBA00000824"/>
    </source>
</evidence>
<dbReference type="FunFam" id="3.30.70.260:FF:000012">
    <property type="entry name" value="Prephenate dehydratase"/>
    <property type="match status" value="1"/>
</dbReference>
<dbReference type="Proteomes" id="UP000182278">
    <property type="component" value="Unassembled WGS sequence"/>
</dbReference>
<dbReference type="InterPro" id="IPR002912">
    <property type="entry name" value="ACT_dom"/>
</dbReference>
<evidence type="ECO:0000256" key="8">
    <source>
        <dbReference type="ARBA" id="ARBA00022490"/>
    </source>
</evidence>
<dbReference type="InterPro" id="IPR008242">
    <property type="entry name" value="Chor_mutase/pphenate_deHydtase"/>
</dbReference>
<keyword evidence="8" id="KW-0963">Cytoplasm</keyword>
<dbReference type="PROSITE" id="PS00858">
    <property type="entry name" value="PREPHENATE_DEHYDR_2"/>
    <property type="match status" value="1"/>
</dbReference>
<keyword evidence="12" id="KW-0413">Isomerase</keyword>
<proteinExistence type="predicted"/>
<dbReference type="UniPathway" id="UPA00121">
    <property type="reaction ID" value="UER00345"/>
</dbReference>
<dbReference type="NCBIfam" id="NF008865">
    <property type="entry name" value="PRK11898.1"/>
    <property type="match status" value="1"/>
</dbReference>
<evidence type="ECO:0000256" key="15">
    <source>
        <dbReference type="ARBA" id="ARBA00031175"/>
    </source>
</evidence>
<keyword evidence="13" id="KW-0456">Lyase</keyword>
<dbReference type="GO" id="GO:0004664">
    <property type="term" value="F:prephenate dehydratase activity"/>
    <property type="evidence" value="ECO:0007669"/>
    <property type="project" value="UniProtKB-EC"/>
</dbReference>
<comment type="function">
    <text evidence="2">Catalyzes the Claisen rearrangement of chorismate to prephenate and the decarboxylation/dehydration of prephenate to phenylpyruvate.</text>
</comment>
<dbReference type="PROSITE" id="PS51171">
    <property type="entry name" value="PREPHENATE_DEHYDR_3"/>
    <property type="match status" value="1"/>
</dbReference>